<evidence type="ECO:0000256" key="8">
    <source>
        <dbReference type="RuleBase" id="RU004273"/>
    </source>
</evidence>
<dbReference type="PANTHER" id="PTHR11668">
    <property type="entry name" value="SERINE/THREONINE PROTEIN PHOSPHATASE"/>
    <property type="match status" value="1"/>
</dbReference>
<gene>
    <name evidence="10" type="ORF">TVAG_491270</name>
</gene>
<dbReference type="CDD" id="cd00144">
    <property type="entry name" value="MPP_PPP_family"/>
    <property type="match status" value="1"/>
</dbReference>
<keyword evidence="5" id="KW-0464">Manganese</keyword>
<dbReference type="Proteomes" id="UP000001542">
    <property type="component" value="Unassembled WGS sequence"/>
</dbReference>
<dbReference type="VEuPathDB" id="TrichDB:TVAG_491270"/>
<comment type="similarity">
    <text evidence="8">Belongs to the PPP phosphatase family.</text>
</comment>
<organism evidence="10 11">
    <name type="scientific">Trichomonas vaginalis (strain ATCC PRA-98 / G3)</name>
    <dbReference type="NCBI Taxonomy" id="412133"/>
    <lineage>
        <taxon>Eukaryota</taxon>
        <taxon>Metamonada</taxon>
        <taxon>Parabasalia</taxon>
        <taxon>Trichomonadida</taxon>
        <taxon>Trichomonadidae</taxon>
        <taxon>Trichomonas</taxon>
    </lineage>
</organism>
<evidence type="ECO:0000256" key="4">
    <source>
        <dbReference type="ARBA" id="ARBA00022912"/>
    </source>
</evidence>
<dbReference type="GO" id="GO:0046872">
    <property type="term" value="F:metal ion binding"/>
    <property type="evidence" value="ECO:0007669"/>
    <property type="project" value="UniProtKB-KW"/>
</dbReference>
<evidence type="ECO:0000256" key="2">
    <source>
        <dbReference type="ARBA" id="ARBA00022723"/>
    </source>
</evidence>
<dbReference type="GO" id="GO:0005634">
    <property type="term" value="C:nucleus"/>
    <property type="evidence" value="ECO:0000318"/>
    <property type="project" value="GO_Central"/>
</dbReference>
<feature type="domain" description="Serine/threonine specific protein phosphatases" evidence="9">
    <location>
        <begin position="119"/>
        <end position="124"/>
    </location>
</feature>
<dbReference type="VEuPathDB" id="TrichDB:TVAGG3_0219490"/>
<evidence type="ECO:0000313" key="11">
    <source>
        <dbReference type="Proteomes" id="UP000001542"/>
    </source>
</evidence>
<dbReference type="EMBL" id="DS113277">
    <property type="protein sequence ID" value="EAY13988.1"/>
    <property type="molecule type" value="Genomic_DNA"/>
</dbReference>
<dbReference type="InterPro" id="IPR050341">
    <property type="entry name" value="PP1_catalytic_subunit"/>
</dbReference>
<dbReference type="eggNOG" id="KOG0374">
    <property type="taxonomic scope" value="Eukaryota"/>
</dbReference>
<evidence type="ECO:0000256" key="1">
    <source>
        <dbReference type="ARBA" id="ARBA00001936"/>
    </source>
</evidence>
<keyword evidence="2" id="KW-0479">Metal-binding</keyword>
<keyword evidence="4" id="KW-0904">Protein phosphatase</keyword>
<evidence type="ECO:0000313" key="10">
    <source>
        <dbReference type="EMBL" id="EAY13988.1"/>
    </source>
</evidence>
<evidence type="ECO:0000256" key="3">
    <source>
        <dbReference type="ARBA" id="ARBA00022801"/>
    </source>
</evidence>
<dbReference type="Pfam" id="PF00149">
    <property type="entry name" value="Metallophos"/>
    <property type="match status" value="1"/>
</dbReference>
<dbReference type="PROSITE" id="PS00125">
    <property type="entry name" value="SER_THR_PHOSPHATASE"/>
    <property type="match status" value="1"/>
</dbReference>
<dbReference type="RefSeq" id="XP_001326211.1">
    <property type="nucleotide sequence ID" value="XM_001326176.1"/>
</dbReference>
<evidence type="ECO:0000259" key="9">
    <source>
        <dbReference type="PROSITE" id="PS00125"/>
    </source>
</evidence>
<dbReference type="PRINTS" id="PR00114">
    <property type="entry name" value="STPHPHTASE"/>
</dbReference>
<reference evidence="10" key="2">
    <citation type="journal article" date="2007" name="Science">
        <title>Draft genome sequence of the sexually transmitted pathogen Trichomonas vaginalis.</title>
        <authorList>
            <person name="Carlton J.M."/>
            <person name="Hirt R.P."/>
            <person name="Silva J.C."/>
            <person name="Delcher A.L."/>
            <person name="Schatz M."/>
            <person name="Zhao Q."/>
            <person name="Wortman J.R."/>
            <person name="Bidwell S.L."/>
            <person name="Alsmark U.C.M."/>
            <person name="Besteiro S."/>
            <person name="Sicheritz-Ponten T."/>
            <person name="Noel C.J."/>
            <person name="Dacks J.B."/>
            <person name="Foster P.G."/>
            <person name="Simillion C."/>
            <person name="Van de Peer Y."/>
            <person name="Miranda-Saavedra D."/>
            <person name="Barton G.J."/>
            <person name="Westrop G.D."/>
            <person name="Mueller S."/>
            <person name="Dessi D."/>
            <person name="Fiori P.L."/>
            <person name="Ren Q."/>
            <person name="Paulsen I."/>
            <person name="Zhang H."/>
            <person name="Bastida-Corcuera F.D."/>
            <person name="Simoes-Barbosa A."/>
            <person name="Brown M.T."/>
            <person name="Hayes R.D."/>
            <person name="Mukherjee M."/>
            <person name="Okumura C.Y."/>
            <person name="Schneider R."/>
            <person name="Smith A.J."/>
            <person name="Vanacova S."/>
            <person name="Villalvazo M."/>
            <person name="Haas B.J."/>
            <person name="Pertea M."/>
            <person name="Feldblyum T.V."/>
            <person name="Utterback T.R."/>
            <person name="Shu C.L."/>
            <person name="Osoegawa K."/>
            <person name="de Jong P.J."/>
            <person name="Hrdy I."/>
            <person name="Horvathova L."/>
            <person name="Zubacova Z."/>
            <person name="Dolezal P."/>
            <person name="Malik S.B."/>
            <person name="Logsdon J.M. Jr."/>
            <person name="Henze K."/>
            <person name="Gupta A."/>
            <person name="Wang C.C."/>
            <person name="Dunne R.L."/>
            <person name="Upcroft J.A."/>
            <person name="Upcroft P."/>
            <person name="White O."/>
            <person name="Salzberg S.L."/>
            <person name="Tang P."/>
            <person name="Chiu C.-H."/>
            <person name="Lee Y.-S."/>
            <person name="Embley T.M."/>
            <person name="Coombs G.H."/>
            <person name="Mottram J.C."/>
            <person name="Tachezy J."/>
            <person name="Fraser-Liggett C.M."/>
            <person name="Johnson P.J."/>
        </authorList>
    </citation>
    <scope>NUCLEOTIDE SEQUENCE [LARGE SCALE GENOMIC DNA]</scope>
    <source>
        <strain evidence="10">G3</strain>
    </source>
</reference>
<comment type="cofactor">
    <cofactor evidence="1">
        <name>Mn(2+)</name>
        <dbReference type="ChEBI" id="CHEBI:29035"/>
    </cofactor>
</comment>
<dbReference type="SMART" id="SM00156">
    <property type="entry name" value="PP2Ac"/>
    <property type="match status" value="1"/>
</dbReference>
<evidence type="ECO:0000256" key="7">
    <source>
        <dbReference type="ARBA" id="ARBA00048336"/>
    </source>
</evidence>
<dbReference type="InParanoid" id="A2E069"/>
<dbReference type="InterPro" id="IPR004843">
    <property type="entry name" value="Calcineurin-like_PHP"/>
</dbReference>
<comment type="catalytic activity">
    <reaction evidence="7 8">
        <text>O-phospho-L-threonyl-[protein] + H2O = L-threonyl-[protein] + phosphate</text>
        <dbReference type="Rhea" id="RHEA:47004"/>
        <dbReference type="Rhea" id="RHEA-COMP:11060"/>
        <dbReference type="Rhea" id="RHEA-COMP:11605"/>
        <dbReference type="ChEBI" id="CHEBI:15377"/>
        <dbReference type="ChEBI" id="CHEBI:30013"/>
        <dbReference type="ChEBI" id="CHEBI:43474"/>
        <dbReference type="ChEBI" id="CHEBI:61977"/>
        <dbReference type="EC" id="3.1.3.16"/>
    </reaction>
</comment>
<dbReference type="EC" id="3.1.3.16" evidence="8"/>
<dbReference type="KEGG" id="tva:4771976"/>
<dbReference type="InterPro" id="IPR029052">
    <property type="entry name" value="Metallo-depent_PP-like"/>
</dbReference>
<comment type="catalytic activity">
    <reaction evidence="6">
        <text>O-phospho-L-seryl-[protein] + H2O = L-seryl-[protein] + phosphate</text>
        <dbReference type="Rhea" id="RHEA:20629"/>
        <dbReference type="Rhea" id="RHEA-COMP:9863"/>
        <dbReference type="Rhea" id="RHEA-COMP:11604"/>
        <dbReference type="ChEBI" id="CHEBI:15377"/>
        <dbReference type="ChEBI" id="CHEBI:29999"/>
        <dbReference type="ChEBI" id="CHEBI:43474"/>
        <dbReference type="ChEBI" id="CHEBI:83421"/>
        <dbReference type="EC" id="3.1.3.16"/>
    </reaction>
</comment>
<dbReference type="GO" id="GO:0005737">
    <property type="term" value="C:cytoplasm"/>
    <property type="evidence" value="ECO:0000318"/>
    <property type="project" value="GO_Central"/>
</dbReference>
<dbReference type="AlphaFoldDB" id="A2E069"/>
<proteinExistence type="inferred from homology"/>
<dbReference type="InterPro" id="IPR006186">
    <property type="entry name" value="Ser/Thr-sp_prot-phosphatase"/>
</dbReference>
<reference evidence="10" key="1">
    <citation type="submission" date="2006-10" db="EMBL/GenBank/DDBJ databases">
        <authorList>
            <person name="Amadeo P."/>
            <person name="Zhao Q."/>
            <person name="Wortman J."/>
            <person name="Fraser-Liggett C."/>
            <person name="Carlton J."/>
        </authorList>
    </citation>
    <scope>NUCLEOTIDE SEQUENCE</scope>
    <source>
        <strain evidence="10">G3</strain>
    </source>
</reference>
<keyword evidence="3 8" id="KW-0378">Hydrolase</keyword>
<name>A2E069_TRIV3</name>
<keyword evidence="11" id="KW-1185">Reference proteome</keyword>
<dbReference type="SMR" id="A2E069"/>
<accession>A2E069</accession>
<dbReference type="GO" id="GO:0004722">
    <property type="term" value="F:protein serine/threonine phosphatase activity"/>
    <property type="evidence" value="ECO:0000318"/>
    <property type="project" value="GO_Central"/>
</dbReference>
<dbReference type="PANTHER" id="PTHR11668:SF300">
    <property type="entry name" value="SERINE_THREONINE-PROTEIN PHOSPHATASE"/>
    <property type="match status" value="1"/>
</dbReference>
<dbReference type="OrthoDB" id="442428at2759"/>
<dbReference type="SUPFAM" id="SSF56300">
    <property type="entry name" value="Metallo-dependent phosphatases"/>
    <property type="match status" value="1"/>
</dbReference>
<dbReference type="Gene3D" id="3.60.21.10">
    <property type="match status" value="1"/>
</dbReference>
<dbReference type="STRING" id="5722.A2E069"/>
<sequence length="340" mass="38266">MVNSDLANKFISLIEESIDTGDLKLPNNATMNDLCTLFKEQLKLENTLVENLHGNFIVVGDLHGNFQDLYHIITKYGLPSSSVKYLFLGDYVDRGEKSLEVYIYLMCLKILYPKFITLIRGNHEYTITCKEYGFLDECISRLGVMRGPAVFKMINDTFPYLPLAAILPNKIFCVHGGISSNVNTLDDIRNINRFEIDTWGKSVIATDLTWGDPRYLKNGVMTESSDRGLGERYSLAKAKRFLYDNELTSIIRAHEVCEGGWEKSLVDCKGNILCMTVFSAANYCGLENHASVLAVDNTGGISIDVFDSNGDEIRCNDTFEFGPIDLNLLIPPEEEIYLLL</sequence>
<evidence type="ECO:0000256" key="6">
    <source>
        <dbReference type="ARBA" id="ARBA00047761"/>
    </source>
</evidence>
<protein>
    <recommendedName>
        <fullName evidence="8">Serine/threonine-protein phosphatase</fullName>
        <ecNumber evidence="8">3.1.3.16</ecNumber>
    </recommendedName>
</protein>
<evidence type="ECO:0000256" key="5">
    <source>
        <dbReference type="ARBA" id="ARBA00023211"/>
    </source>
</evidence>